<dbReference type="InterPro" id="IPR009057">
    <property type="entry name" value="Homeodomain-like_sf"/>
</dbReference>
<dbReference type="Gene3D" id="1.10.10.60">
    <property type="entry name" value="Homeodomain-like"/>
    <property type="match status" value="1"/>
</dbReference>
<dbReference type="SMART" id="SM00674">
    <property type="entry name" value="CENPB"/>
    <property type="match status" value="1"/>
</dbReference>
<dbReference type="PROSITE" id="PS51253">
    <property type="entry name" value="HTH_CENPB"/>
    <property type="match status" value="1"/>
</dbReference>
<dbReference type="SUPFAM" id="SSF46689">
    <property type="entry name" value="Homeodomain-like"/>
    <property type="match status" value="1"/>
</dbReference>
<dbReference type="InterPro" id="IPR050863">
    <property type="entry name" value="CenT-Element_Derived"/>
</dbReference>
<dbReference type="AlphaFoldDB" id="A0A7R8CUH7"/>
<dbReference type="PANTHER" id="PTHR19303:SF73">
    <property type="entry name" value="PROTEIN PDC2"/>
    <property type="match status" value="1"/>
</dbReference>
<dbReference type="EMBL" id="HG994582">
    <property type="protein sequence ID" value="CAF2885185.1"/>
    <property type="molecule type" value="Genomic_DNA"/>
</dbReference>
<organism evidence="3 4">
    <name type="scientific">Lepeophtheirus salmonis</name>
    <name type="common">Salmon louse</name>
    <name type="synonym">Caligus salmonis</name>
    <dbReference type="NCBI Taxonomy" id="72036"/>
    <lineage>
        <taxon>Eukaryota</taxon>
        <taxon>Metazoa</taxon>
        <taxon>Ecdysozoa</taxon>
        <taxon>Arthropoda</taxon>
        <taxon>Crustacea</taxon>
        <taxon>Multicrustacea</taxon>
        <taxon>Hexanauplia</taxon>
        <taxon>Copepoda</taxon>
        <taxon>Siphonostomatoida</taxon>
        <taxon>Caligidae</taxon>
        <taxon>Lepeophtheirus</taxon>
    </lineage>
</organism>
<dbReference type="GO" id="GO:0005634">
    <property type="term" value="C:nucleus"/>
    <property type="evidence" value="ECO:0007669"/>
    <property type="project" value="UniProtKB-SubCell"/>
</dbReference>
<dbReference type="GO" id="GO:0003677">
    <property type="term" value="F:DNA binding"/>
    <property type="evidence" value="ECO:0007669"/>
    <property type="project" value="UniProtKB-KW"/>
</dbReference>
<evidence type="ECO:0000313" key="4">
    <source>
        <dbReference type="Proteomes" id="UP000675881"/>
    </source>
</evidence>
<gene>
    <name evidence="3" type="ORF">LSAA_8211</name>
</gene>
<keyword evidence="4" id="KW-1185">Reference proteome</keyword>
<dbReference type="PANTHER" id="PTHR19303">
    <property type="entry name" value="TRANSPOSON"/>
    <property type="match status" value="1"/>
</dbReference>
<dbReference type="InterPro" id="IPR006600">
    <property type="entry name" value="HTH_CenpB_DNA-bd_dom"/>
</dbReference>
<comment type="subcellular location">
    <subcellularLocation>
        <location evidence="1">Nucleus</location>
    </subcellularLocation>
</comment>
<reference evidence="3" key="1">
    <citation type="submission" date="2021-02" db="EMBL/GenBank/DDBJ databases">
        <authorList>
            <person name="Bekaert M."/>
        </authorList>
    </citation>
    <scope>NUCLEOTIDE SEQUENCE</scope>
    <source>
        <strain evidence="3">IoA-00</strain>
    </source>
</reference>
<accession>A0A7R8CUH7</accession>
<evidence type="ECO:0000256" key="1">
    <source>
        <dbReference type="ARBA" id="ARBA00004123"/>
    </source>
</evidence>
<evidence type="ECO:0000313" key="3">
    <source>
        <dbReference type="EMBL" id="CAF2885185.1"/>
    </source>
</evidence>
<name>A0A7R8CUH7_LEPSM</name>
<evidence type="ECO:0000256" key="2">
    <source>
        <dbReference type="ARBA" id="ARBA00023125"/>
    </source>
</evidence>
<keyword evidence="2" id="KW-0238">DNA-binding</keyword>
<dbReference type="Proteomes" id="UP000675881">
    <property type="component" value="Chromosome 3"/>
</dbReference>
<protein>
    <submittedName>
        <fullName evidence="3">(salmon louse) hypothetical protein</fullName>
    </submittedName>
</protein>
<dbReference type="Pfam" id="PF03221">
    <property type="entry name" value="HTH_Tnp_Tc5"/>
    <property type="match status" value="1"/>
</dbReference>
<sequence>MMDTAVTKIQEILGVGKTQVYETLKNKEKIQRDYNYDKRKLLVDRHSKYSAANKRVIEWFMACRSKKFPLTGPLIRGKAATFALSMGLNDFEASQGWLQKFIYINQLSSAVLCSEGAEVQPETIEEWKKNLPVLLEGYQAKDVFNWNETGLFSETFLAGLISTKKKMQRMGKWPKIASQFCWQLPCQVVPDLSYQDITNVDSDLGVTKQYTIEDINAAIELGSSNYIRSGTFYSKRAKSAGSQNLIAHSIACNSNSDSDWSDLDFWDPDYFFNNAEFPDDEIEETEPWKHLEKYMGSTENCVRMSRQRKIINYFPYLEKVGTSVVVPPSVSPILDRNEEKTDNMSPMDYFKSFIPDDLLDKICEGLFSPERFK</sequence>
<dbReference type="OrthoDB" id="6351046at2759"/>
<proteinExistence type="predicted"/>